<keyword evidence="9" id="KW-1133">Transmembrane helix</keyword>
<dbReference type="SMART" id="SM00387">
    <property type="entry name" value="HATPase_c"/>
    <property type="match status" value="1"/>
</dbReference>
<evidence type="ECO:0000256" key="6">
    <source>
        <dbReference type="ARBA" id="ARBA00022777"/>
    </source>
</evidence>
<feature type="transmembrane region" description="Helical" evidence="9">
    <location>
        <begin position="151"/>
        <end position="172"/>
    </location>
</feature>
<dbReference type="InterPro" id="IPR004358">
    <property type="entry name" value="Sig_transdc_His_kin-like_C"/>
</dbReference>
<dbReference type="CDD" id="cd00075">
    <property type="entry name" value="HATPase"/>
    <property type="match status" value="1"/>
</dbReference>
<feature type="transmembrane region" description="Helical" evidence="9">
    <location>
        <begin position="115"/>
        <end position="139"/>
    </location>
</feature>
<evidence type="ECO:0000259" key="10">
    <source>
        <dbReference type="PROSITE" id="PS50109"/>
    </source>
</evidence>
<dbReference type="EMBL" id="JBHSMD010000006">
    <property type="protein sequence ID" value="MFC5495290.1"/>
    <property type="molecule type" value="Genomic_DNA"/>
</dbReference>
<dbReference type="EC" id="2.7.13.3" evidence="3"/>
<dbReference type="RefSeq" id="WP_345173407.1">
    <property type="nucleotide sequence ID" value="NZ_BAABFQ010000005.1"/>
</dbReference>
<comment type="subcellular location">
    <subcellularLocation>
        <location evidence="2">Cell membrane</location>
    </subcellularLocation>
</comment>
<evidence type="ECO:0000256" key="7">
    <source>
        <dbReference type="ARBA" id="ARBA00023012"/>
    </source>
</evidence>
<sequence length="525" mass="56204">MDTLSSARERWLSTSMTDPRIFQLGFTALYLLDLGLRFAFGARWPWLSWPMASLLLLAVLAVLAVLTPFLRPDRSAHAPIVLAVLDLAAVGMARLDPDPGSGLLIVMPALWLGRIAGRTGVLISVGSVVLLVSIPSMLYSGLEPVETARAVLYPVVAGAAALVMAESMEWIAHQRRVSEAIFDTVDVGLLLLDARGRYAGMNRRHQEIMEIGFPDGHSGRAGQVGEAYGADGRTRLTPEQSPSHRASLGEEFDDLRIWIGRDPEARRALSVSARAVRTESGAVGGAALGYTDITDLMRALQVKNEFIALVSHELRTPLTSIVGYTQLLEDDAELSDLARRQVAAVQRNAERLRRLVADLLDVAQYDAGAVGFARDPIDLVAVVRDTVEAVERTAEEAGVAMSAALPETMVVVGDGQRIAQVVDNLVSNAVKYTLSGGAVQVRLAADDGQAVLEVADTGLGIHPSDVAQLFNRFFRSREAESRAIAGAGLGLSIAKDIVEGHGGRIEVESELGQGSVFRVRLPAGA</sequence>
<dbReference type="Pfam" id="PF00512">
    <property type="entry name" value="HisKA"/>
    <property type="match status" value="1"/>
</dbReference>
<dbReference type="SUPFAM" id="SSF47384">
    <property type="entry name" value="Homodimeric domain of signal transducing histidine kinase"/>
    <property type="match status" value="1"/>
</dbReference>
<evidence type="ECO:0000256" key="9">
    <source>
        <dbReference type="SAM" id="Phobius"/>
    </source>
</evidence>
<comment type="catalytic activity">
    <reaction evidence="1">
        <text>ATP + protein L-histidine = ADP + protein N-phospho-L-histidine.</text>
        <dbReference type="EC" id="2.7.13.3"/>
    </reaction>
</comment>
<evidence type="ECO:0000256" key="8">
    <source>
        <dbReference type="SAM" id="Coils"/>
    </source>
</evidence>
<feature type="transmembrane region" description="Helical" evidence="9">
    <location>
        <begin position="21"/>
        <end position="40"/>
    </location>
</feature>
<feature type="transmembrane region" description="Helical" evidence="9">
    <location>
        <begin position="46"/>
        <end position="66"/>
    </location>
</feature>
<dbReference type="InterPro" id="IPR036890">
    <property type="entry name" value="HATPase_C_sf"/>
</dbReference>
<evidence type="ECO:0000256" key="1">
    <source>
        <dbReference type="ARBA" id="ARBA00000085"/>
    </source>
</evidence>
<keyword evidence="7" id="KW-0902">Two-component regulatory system</keyword>
<dbReference type="InterPro" id="IPR036097">
    <property type="entry name" value="HisK_dim/P_sf"/>
</dbReference>
<feature type="coiled-coil region" evidence="8">
    <location>
        <begin position="335"/>
        <end position="362"/>
    </location>
</feature>
<evidence type="ECO:0000313" key="12">
    <source>
        <dbReference type="Proteomes" id="UP001595956"/>
    </source>
</evidence>
<evidence type="ECO:0000256" key="3">
    <source>
        <dbReference type="ARBA" id="ARBA00012438"/>
    </source>
</evidence>
<dbReference type="Gene3D" id="1.10.287.130">
    <property type="match status" value="1"/>
</dbReference>
<dbReference type="GO" id="GO:0016301">
    <property type="term" value="F:kinase activity"/>
    <property type="evidence" value="ECO:0007669"/>
    <property type="project" value="UniProtKB-KW"/>
</dbReference>
<evidence type="ECO:0000256" key="5">
    <source>
        <dbReference type="ARBA" id="ARBA00022679"/>
    </source>
</evidence>
<keyword evidence="12" id="KW-1185">Reference proteome</keyword>
<dbReference type="InterPro" id="IPR005467">
    <property type="entry name" value="His_kinase_dom"/>
</dbReference>
<organism evidence="11 12">
    <name type="scientific">Nocardioides caricicola</name>
    <dbReference type="NCBI Taxonomy" id="634770"/>
    <lineage>
        <taxon>Bacteria</taxon>
        <taxon>Bacillati</taxon>
        <taxon>Actinomycetota</taxon>
        <taxon>Actinomycetes</taxon>
        <taxon>Propionibacteriales</taxon>
        <taxon>Nocardioidaceae</taxon>
        <taxon>Nocardioides</taxon>
    </lineage>
</organism>
<dbReference type="PROSITE" id="PS50109">
    <property type="entry name" value="HIS_KIN"/>
    <property type="match status" value="1"/>
</dbReference>
<dbReference type="Gene3D" id="3.30.565.10">
    <property type="entry name" value="Histidine kinase-like ATPase, C-terminal domain"/>
    <property type="match status" value="1"/>
</dbReference>
<keyword evidence="4" id="KW-0597">Phosphoprotein</keyword>
<reference evidence="12" key="1">
    <citation type="journal article" date="2019" name="Int. J. Syst. Evol. Microbiol.">
        <title>The Global Catalogue of Microorganisms (GCM) 10K type strain sequencing project: providing services to taxonomists for standard genome sequencing and annotation.</title>
        <authorList>
            <consortium name="The Broad Institute Genomics Platform"/>
            <consortium name="The Broad Institute Genome Sequencing Center for Infectious Disease"/>
            <person name="Wu L."/>
            <person name="Ma J."/>
        </authorList>
    </citation>
    <scope>NUCLEOTIDE SEQUENCE [LARGE SCALE GENOMIC DNA]</scope>
    <source>
        <strain evidence="12">KACC 13778</strain>
    </source>
</reference>
<evidence type="ECO:0000256" key="4">
    <source>
        <dbReference type="ARBA" id="ARBA00022553"/>
    </source>
</evidence>
<dbReference type="CDD" id="cd00082">
    <property type="entry name" value="HisKA"/>
    <property type="match status" value="1"/>
</dbReference>
<accession>A0ABW0N3P4</accession>
<keyword evidence="9" id="KW-0812">Transmembrane</keyword>
<evidence type="ECO:0000313" key="11">
    <source>
        <dbReference type="EMBL" id="MFC5495290.1"/>
    </source>
</evidence>
<name>A0ABW0N3P4_9ACTN</name>
<dbReference type="PRINTS" id="PR00344">
    <property type="entry name" value="BCTRLSENSOR"/>
</dbReference>
<dbReference type="PANTHER" id="PTHR43711:SF1">
    <property type="entry name" value="HISTIDINE KINASE 1"/>
    <property type="match status" value="1"/>
</dbReference>
<comment type="caution">
    <text evidence="11">The sequence shown here is derived from an EMBL/GenBank/DDBJ whole genome shotgun (WGS) entry which is preliminary data.</text>
</comment>
<dbReference type="InterPro" id="IPR003594">
    <property type="entry name" value="HATPase_dom"/>
</dbReference>
<protein>
    <recommendedName>
        <fullName evidence="3">histidine kinase</fullName>
        <ecNumber evidence="3">2.7.13.3</ecNumber>
    </recommendedName>
</protein>
<keyword evidence="6 11" id="KW-0418">Kinase</keyword>
<feature type="transmembrane region" description="Helical" evidence="9">
    <location>
        <begin position="78"/>
        <end position="95"/>
    </location>
</feature>
<feature type="domain" description="Histidine kinase" evidence="10">
    <location>
        <begin position="309"/>
        <end position="525"/>
    </location>
</feature>
<dbReference type="SUPFAM" id="SSF55874">
    <property type="entry name" value="ATPase domain of HSP90 chaperone/DNA topoisomerase II/histidine kinase"/>
    <property type="match status" value="1"/>
</dbReference>
<dbReference type="Gene3D" id="3.30.450.20">
    <property type="entry name" value="PAS domain"/>
    <property type="match status" value="1"/>
</dbReference>
<proteinExistence type="predicted"/>
<dbReference type="InterPro" id="IPR050736">
    <property type="entry name" value="Sensor_HK_Regulatory"/>
</dbReference>
<keyword evidence="8" id="KW-0175">Coiled coil</keyword>
<dbReference type="PANTHER" id="PTHR43711">
    <property type="entry name" value="TWO-COMPONENT HISTIDINE KINASE"/>
    <property type="match status" value="1"/>
</dbReference>
<evidence type="ECO:0000256" key="2">
    <source>
        <dbReference type="ARBA" id="ARBA00004236"/>
    </source>
</evidence>
<dbReference type="InterPro" id="IPR003661">
    <property type="entry name" value="HisK_dim/P_dom"/>
</dbReference>
<dbReference type="SMART" id="SM00388">
    <property type="entry name" value="HisKA"/>
    <property type="match status" value="1"/>
</dbReference>
<keyword evidence="5" id="KW-0808">Transferase</keyword>
<keyword evidence="9" id="KW-0472">Membrane</keyword>
<gene>
    <name evidence="11" type="ORF">ACFPKY_19415</name>
</gene>
<dbReference type="Pfam" id="PF02518">
    <property type="entry name" value="HATPase_c"/>
    <property type="match status" value="1"/>
</dbReference>
<dbReference type="Proteomes" id="UP001595956">
    <property type="component" value="Unassembled WGS sequence"/>
</dbReference>